<name>A0ABY8J7A0_9BRAD</name>
<dbReference type="Pfam" id="PF13400">
    <property type="entry name" value="Tad"/>
    <property type="match status" value="1"/>
</dbReference>
<protein>
    <submittedName>
        <fullName evidence="3">Pilus assembly protein TadG-related protein</fullName>
    </submittedName>
</protein>
<organism evidence="3 4">
    <name type="scientific">Bradyrhizobium brasilense</name>
    <dbReference type="NCBI Taxonomy" id="1419277"/>
    <lineage>
        <taxon>Bacteria</taxon>
        <taxon>Pseudomonadati</taxon>
        <taxon>Pseudomonadota</taxon>
        <taxon>Alphaproteobacteria</taxon>
        <taxon>Hyphomicrobiales</taxon>
        <taxon>Nitrobacteraceae</taxon>
        <taxon>Bradyrhizobium</taxon>
    </lineage>
</organism>
<evidence type="ECO:0000259" key="1">
    <source>
        <dbReference type="Pfam" id="PF09977"/>
    </source>
</evidence>
<dbReference type="InterPro" id="IPR018705">
    <property type="entry name" value="DUF2134_membrane"/>
</dbReference>
<dbReference type="EMBL" id="CP121646">
    <property type="protein sequence ID" value="WFU61420.1"/>
    <property type="molecule type" value="Genomic_DNA"/>
</dbReference>
<sequence length="444" mass="44800">MRNMLNCRRGSAAFATVVALIPLIGAVSLGAEAGSWYVTKQHAQNAADAAAYSGALKLACNLAGQTGVTCSDGQTVDYRGKQFAAQNAFCNSGDTSYPGSKCTASLPSGTSQTVTIATLTSWNGNSGDFVQATVTQQQPAYLAKVLGLSTVTMRATGTAQVVVVANPCVLALSDSISFQGSTTVTSPGCGLASNSTAANSVDFTGNGLNVNNVGSISGQGGCKDTGGAQCGKAITYAPPAPDPLSAFNSAMKLLSTSTTNFPSGKCASPPQAYNTGSTCYNLAGGGQAFSFGNQTYNLSGVYFFSGSVTIGGGAIITGTAALILLPGSTLTINGNPKIQLTGPASVSTAQVPAALSSVVSLMSRLVIYDPETSSNVKITGSSTSYFSGITYVPNGDVTYQGSTQSSSCVEVIAKGVTLSGNSSFDNSGCPASVKTQSKYVRMVQ</sequence>
<dbReference type="Proteomes" id="UP001221546">
    <property type="component" value="Chromosome"/>
</dbReference>
<reference evidence="3 4" key="1">
    <citation type="submission" date="2023-04" db="EMBL/GenBank/DDBJ databases">
        <title>Australian commercial rhizobial inoculants.</title>
        <authorList>
            <person name="Kohlmeier M.G."/>
            <person name="O'Hara G.W."/>
            <person name="Colombi E."/>
            <person name="Ramsay J.P."/>
            <person name="Terpolilli J."/>
        </authorList>
    </citation>
    <scope>NUCLEOTIDE SEQUENCE [LARGE SCALE GENOMIC DNA]</scope>
    <source>
        <strain evidence="3 4">CB627</strain>
    </source>
</reference>
<evidence type="ECO:0000259" key="2">
    <source>
        <dbReference type="Pfam" id="PF13400"/>
    </source>
</evidence>
<evidence type="ECO:0000313" key="3">
    <source>
        <dbReference type="EMBL" id="WFU61420.1"/>
    </source>
</evidence>
<gene>
    <name evidence="3" type="ORF">QA636_28480</name>
</gene>
<feature type="domain" description="Putative Flp pilus-assembly TadG-like N-terminal" evidence="2">
    <location>
        <begin position="10"/>
        <end position="55"/>
    </location>
</feature>
<dbReference type="InterPro" id="IPR028087">
    <property type="entry name" value="Tad_N"/>
</dbReference>
<keyword evidence="4" id="KW-1185">Reference proteome</keyword>
<accession>A0ABY8J7A0</accession>
<evidence type="ECO:0000313" key="4">
    <source>
        <dbReference type="Proteomes" id="UP001221546"/>
    </source>
</evidence>
<feature type="domain" description="DUF2134" evidence="1">
    <location>
        <begin position="66"/>
        <end position="159"/>
    </location>
</feature>
<dbReference type="Pfam" id="PF09977">
    <property type="entry name" value="Tad_C"/>
    <property type="match status" value="1"/>
</dbReference>
<proteinExistence type="predicted"/>
<dbReference type="RefSeq" id="WP_310884944.1">
    <property type="nucleotide sequence ID" value="NZ_CP121646.1"/>
</dbReference>